<dbReference type="EMBL" id="BAAAZA010000013">
    <property type="protein sequence ID" value="GAA3875729.1"/>
    <property type="molecule type" value="Genomic_DNA"/>
</dbReference>
<accession>A0ABP7KFJ4</accession>
<keyword evidence="2" id="KW-0560">Oxidoreductase</keyword>
<dbReference type="Proteomes" id="UP001501563">
    <property type="component" value="Unassembled WGS sequence"/>
</dbReference>
<dbReference type="PRINTS" id="PR00081">
    <property type="entry name" value="GDHRDH"/>
</dbReference>
<reference evidence="5" key="1">
    <citation type="journal article" date="2019" name="Int. J. Syst. Evol. Microbiol.">
        <title>The Global Catalogue of Microorganisms (GCM) 10K type strain sequencing project: providing services to taxonomists for standard genome sequencing and annotation.</title>
        <authorList>
            <consortium name="The Broad Institute Genomics Platform"/>
            <consortium name="The Broad Institute Genome Sequencing Center for Infectious Disease"/>
            <person name="Wu L."/>
            <person name="Ma J."/>
        </authorList>
    </citation>
    <scope>NUCLEOTIDE SEQUENCE [LARGE SCALE GENOMIC DNA]</scope>
    <source>
        <strain evidence="5">JCM 16578</strain>
    </source>
</reference>
<dbReference type="PRINTS" id="PR00080">
    <property type="entry name" value="SDRFAMILY"/>
</dbReference>
<dbReference type="RefSeq" id="WP_345550716.1">
    <property type="nucleotide sequence ID" value="NZ_BAAAZA010000013.1"/>
</dbReference>
<dbReference type="Gene3D" id="3.40.50.720">
    <property type="entry name" value="NAD(P)-binding Rossmann-like Domain"/>
    <property type="match status" value="1"/>
</dbReference>
<sequence length="234" mass="24356">MRIEGQTALITGANRGIGAALGRALLDRGAAKVYAAVRRPETVTDPRLTPLLMDVTDPGTIAAAAEVAQDVTLLINNAGQGSGATRLLDGDLDVARRTMETNYFGTWSVSRAFAPILAAGGGGALVNVLSVASWWAMETAPGYSASKAAQWSLTNALRQGLRKQGTLVVGVHCGFVDTDLSASVDAPKIGADEVAEHTMRALENDADEVLVDGFSRRTRAALTGPIAGLHDIGF</sequence>
<dbReference type="PANTHER" id="PTHR44169">
    <property type="entry name" value="NADPH-DEPENDENT 1-ACYLDIHYDROXYACETONE PHOSPHATE REDUCTASE"/>
    <property type="match status" value="1"/>
</dbReference>
<dbReference type="InterPro" id="IPR002347">
    <property type="entry name" value="SDR_fam"/>
</dbReference>
<protein>
    <submittedName>
        <fullName evidence="4">SDR family oxidoreductase</fullName>
    </submittedName>
</protein>
<comment type="similarity">
    <text evidence="1 3">Belongs to the short-chain dehydrogenases/reductases (SDR) family.</text>
</comment>
<keyword evidence="5" id="KW-1185">Reference proteome</keyword>
<comment type="caution">
    <text evidence="4">The sequence shown here is derived from an EMBL/GenBank/DDBJ whole genome shotgun (WGS) entry which is preliminary data.</text>
</comment>
<dbReference type="SUPFAM" id="SSF51735">
    <property type="entry name" value="NAD(P)-binding Rossmann-fold domains"/>
    <property type="match status" value="1"/>
</dbReference>
<evidence type="ECO:0000313" key="5">
    <source>
        <dbReference type="Proteomes" id="UP001501563"/>
    </source>
</evidence>
<organism evidence="4 5">
    <name type="scientific">Streptomyces lannensis</name>
    <dbReference type="NCBI Taxonomy" id="766498"/>
    <lineage>
        <taxon>Bacteria</taxon>
        <taxon>Bacillati</taxon>
        <taxon>Actinomycetota</taxon>
        <taxon>Actinomycetes</taxon>
        <taxon>Kitasatosporales</taxon>
        <taxon>Streptomycetaceae</taxon>
        <taxon>Streptomyces</taxon>
    </lineage>
</organism>
<evidence type="ECO:0000256" key="2">
    <source>
        <dbReference type="ARBA" id="ARBA00023002"/>
    </source>
</evidence>
<dbReference type="PANTHER" id="PTHR44169:SF6">
    <property type="entry name" value="NADPH-DEPENDENT 1-ACYLDIHYDROXYACETONE PHOSPHATE REDUCTASE"/>
    <property type="match status" value="1"/>
</dbReference>
<dbReference type="InterPro" id="IPR036291">
    <property type="entry name" value="NAD(P)-bd_dom_sf"/>
</dbReference>
<evidence type="ECO:0000256" key="3">
    <source>
        <dbReference type="RuleBase" id="RU000363"/>
    </source>
</evidence>
<dbReference type="NCBIfam" id="NF006119">
    <property type="entry name" value="PRK08264.1-5"/>
    <property type="match status" value="1"/>
</dbReference>
<dbReference type="Pfam" id="PF00106">
    <property type="entry name" value="adh_short"/>
    <property type="match status" value="1"/>
</dbReference>
<evidence type="ECO:0000256" key="1">
    <source>
        <dbReference type="ARBA" id="ARBA00006484"/>
    </source>
</evidence>
<name>A0ABP7KFJ4_9ACTN</name>
<proteinExistence type="inferred from homology"/>
<evidence type="ECO:0000313" key="4">
    <source>
        <dbReference type="EMBL" id="GAA3875729.1"/>
    </source>
</evidence>
<gene>
    <name evidence="4" type="ORF">GCM10022207_47030</name>
</gene>